<keyword evidence="5" id="KW-1185">Reference proteome</keyword>
<sequence length="331" mass="36932">MFTKKSLSMVILSGGLVLAGCSANESVSEDKEKETPTQEEKSQVENGSNGEEQAPVVELSKGEELSNILTSTNWQGTEVNDAEGNNLTEENSNFIGLAKYDQETNRYEFFDKATGETRGDEGIFFITKDGEKRILISQSMGYQAVVDITEITDEIFTYKRMGVDKDGNEVEVFVEHVPYTESELEFTNAGPELTSETGEIVKDIPGVNILADTLWNGTKVVDKDGNDVTEFNSNFISIAKFDAETSKYEFFDVTSGESRGDFGYFDVINDNKIRTHVSIGENKYGAALEITELNDDRFTYKRMGKDADGNDIEIYVEHEPYKGEFNPTFGF</sequence>
<feature type="chain" id="PRO_5039693542" evidence="2">
    <location>
        <begin position="20"/>
        <end position="331"/>
    </location>
</feature>
<dbReference type="InterPro" id="IPR032247">
    <property type="entry name" value="DUF4822"/>
</dbReference>
<evidence type="ECO:0000256" key="2">
    <source>
        <dbReference type="SAM" id="SignalP"/>
    </source>
</evidence>
<accession>A0A544SZX3</accession>
<comment type="caution">
    <text evidence="4">The sequence shown here is derived from an EMBL/GenBank/DDBJ whole genome shotgun (WGS) entry which is preliminary data.</text>
</comment>
<dbReference type="AlphaFoldDB" id="A0A544SZX3"/>
<evidence type="ECO:0000313" key="4">
    <source>
        <dbReference type="EMBL" id="TQR10724.1"/>
    </source>
</evidence>
<evidence type="ECO:0000259" key="3">
    <source>
        <dbReference type="Pfam" id="PF16103"/>
    </source>
</evidence>
<protein>
    <submittedName>
        <fullName evidence="4">DUF4822 domain-containing protein</fullName>
    </submittedName>
</protein>
<dbReference type="Proteomes" id="UP000317316">
    <property type="component" value="Unassembled WGS sequence"/>
</dbReference>
<dbReference type="OrthoDB" id="9133902at2"/>
<evidence type="ECO:0000256" key="1">
    <source>
        <dbReference type="SAM" id="MobiDB-lite"/>
    </source>
</evidence>
<evidence type="ECO:0000313" key="5">
    <source>
        <dbReference type="Proteomes" id="UP000317316"/>
    </source>
</evidence>
<dbReference type="EMBL" id="VDGH01000010">
    <property type="protein sequence ID" value="TQR10724.1"/>
    <property type="molecule type" value="Genomic_DNA"/>
</dbReference>
<feature type="signal peptide" evidence="2">
    <location>
        <begin position="1"/>
        <end position="19"/>
    </location>
</feature>
<feature type="compositionally biased region" description="Basic and acidic residues" evidence="1">
    <location>
        <begin position="28"/>
        <end position="43"/>
    </location>
</feature>
<dbReference type="RefSeq" id="WP_142540044.1">
    <property type="nucleotide sequence ID" value="NZ_BMIE01000008.1"/>
</dbReference>
<reference evidence="4 5" key="1">
    <citation type="submission" date="2019-05" db="EMBL/GenBank/DDBJ databases">
        <title>Psychrobacillus vulpis sp. nov., a new species isolated from feces of a red fox that inhabits in The Tablas de Daimiel Natural Park, Albacete, Spain.</title>
        <authorList>
            <person name="Rodriguez M."/>
            <person name="Reina J.C."/>
            <person name="Bejar V."/>
            <person name="Llamas I."/>
        </authorList>
    </citation>
    <scope>NUCLEOTIDE SEQUENCE [LARGE SCALE GENOMIC DNA]</scope>
    <source>
        <strain evidence="4 5">NEAU-3TGS17</strain>
    </source>
</reference>
<feature type="domain" description="DUF4822" evidence="3">
    <location>
        <begin position="208"/>
        <end position="329"/>
    </location>
</feature>
<dbReference type="Pfam" id="PF16103">
    <property type="entry name" value="DUF4822"/>
    <property type="match status" value="2"/>
</dbReference>
<organism evidence="4 5">
    <name type="scientific">Psychrobacillus lasiicapitis</name>
    <dbReference type="NCBI Taxonomy" id="1636719"/>
    <lineage>
        <taxon>Bacteria</taxon>
        <taxon>Bacillati</taxon>
        <taxon>Bacillota</taxon>
        <taxon>Bacilli</taxon>
        <taxon>Bacillales</taxon>
        <taxon>Bacillaceae</taxon>
        <taxon>Psychrobacillus</taxon>
    </lineage>
</organism>
<feature type="domain" description="DUF4822" evidence="3">
    <location>
        <begin position="67"/>
        <end position="186"/>
    </location>
</feature>
<dbReference type="Gene3D" id="2.40.128.540">
    <property type="entry name" value="Domain of unknown function DUF4822"/>
    <property type="match status" value="2"/>
</dbReference>
<dbReference type="PROSITE" id="PS51257">
    <property type="entry name" value="PROKAR_LIPOPROTEIN"/>
    <property type="match status" value="1"/>
</dbReference>
<keyword evidence="2" id="KW-0732">Signal</keyword>
<gene>
    <name evidence="4" type="ORF">FG382_16805</name>
</gene>
<name>A0A544SZX3_9BACI</name>
<feature type="region of interest" description="Disordered" evidence="1">
    <location>
        <begin position="23"/>
        <end position="52"/>
    </location>
</feature>
<proteinExistence type="predicted"/>